<sequence length="27" mass="3083">MICLFGVLFLSCLCFSFLPLDVMSRVQ</sequence>
<name>A0A0A9HTX9_ARUDO</name>
<reference evidence="1" key="1">
    <citation type="submission" date="2014-09" db="EMBL/GenBank/DDBJ databases">
        <authorList>
            <person name="Magalhaes I.L.F."/>
            <person name="Oliveira U."/>
            <person name="Santos F.R."/>
            <person name="Vidigal T.H.D.A."/>
            <person name="Brescovit A.D."/>
            <person name="Santos A.J."/>
        </authorList>
    </citation>
    <scope>NUCLEOTIDE SEQUENCE</scope>
    <source>
        <tissue evidence="1">Shoot tissue taken approximately 20 cm above the soil surface</tissue>
    </source>
</reference>
<dbReference type="EMBL" id="GBRH01158602">
    <property type="protein sequence ID" value="JAE39294.1"/>
    <property type="molecule type" value="Transcribed_RNA"/>
</dbReference>
<reference evidence="1" key="2">
    <citation type="journal article" date="2015" name="Data Brief">
        <title>Shoot transcriptome of the giant reed, Arundo donax.</title>
        <authorList>
            <person name="Barrero R.A."/>
            <person name="Guerrero F.D."/>
            <person name="Moolhuijzen P."/>
            <person name="Goolsby J.A."/>
            <person name="Tidwell J."/>
            <person name="Bellgard S.E."/>
            <person name="Bellgard M.I."/>
        </authorList>
    </citation>
    <scope>NUCLEOTIDE SEQUENCE</scope>
    <source>
        <tissue evidence="1">Shoot tissue taken approximately 20 cm above the soil surface</tissue>
    </source>
</reference>
<organism evidence="1">
    <name type="scientific">Arundo donax</name>
    <name type="common">Giant reed</name>
    <name type="synonym">Donax arundinaceus</name>
    <dbReference type="NCBI Taxonomy" id="35708"/>
    <lineage>
        <taxon>Eukaryota</taxon>
        <taxon>Viridiplantae</taxon>
        <taxon>Streptophyta</taxon>
        <taxon>Embryophyta</taxon>
        <taxon>Tracheophyta</taxon>
        <taxon>Spermatophyta</taxon>
        <taxon>Magnoliopsida</taxon>
        <taxon>Liliopsida</taxon>
        <taxon>Poales</taxon>
        <taxon>Poaceae</taxon>
        <taxon>PACMAD clade</taxon>
        <taxon>Arundinoideae</taxon>
        <taxon>Arundineae</taxon>
        <taxon>Arundo</taxon>
    </lineage>
</organism>
<evidence type="ECO:0000313" key="1">
    <source>
        <dbReference type="EMBL" id="JAE39294.1"/>
    </source>
</evidence>
<protein>
    <submittedName>
        <fullName evidence="1">Uncharacterized protein</fullName>
    </submittedName>
</protein>
<accession>A0A0A9HTX9</accession>
<proteinExistence type="predicted"/>
<dbReference type="AlphaFoldDB" id="A0A0A9HTX9"/>